<accession>W7YQF2</accession>
<dbReference type="RefSeq" id="WP_027470969.1">
    <property type="nucleotide sequence ID" value="NZ_BAMD01000051.1"/>
</dbReference>
<proteinExistence type="predicted"/>
<dbReference type="Proteomes" id="UP000019402">
    <property type="component" value="Unassembled WGS sequence"/>
</dbReference>
<evidence type="ECO:0000313" key="2">
    <source>
        <dbReference type="Proteomes" id="UP000019402"/>
    </source>
</evidence>
<dbReference type="AlphaFoldDB" id="W7YQF2"/>
<reference evidence="1 2" key="1">
    <citation type="journal article" date="2014" name="Genome Announc.">
        <title>Draft Genome Sequence of Cytophaga fermentans JCM 21142T, a Facultative Anaerobe Isolated from Marine Mud.</title>
        <authorList>
            <person name="Starns D."/>
            <person name="Oshima K."/>
            <person name="Suda W."/>
            <person name="Iino T."/>
            <person name="Yuki M."/>
            <person name="Inoue J."/>
            <person name="Kitamura K."/>
            <person name="Iida T."/>
            <person name="Darby A."/>
            <person name="Hattori M."/>
            <person name="Ohkuma M."/>
        </authorList>
    </citation>
    <scope>NUCLEOTIDE SEQUENCE [LARGE SCALE GENOMIC DNA]</scope>
    <source>
        <strain evidence="1 2">JCM 21142</strain>
    </source>
</reference>
<organism evidence="1 2">
    <name type="scientific">Saccharicrinis fermentans DSM 9555 = JCM 21142</name>
    <dbReference type="NCBI Taxonomy" id="869213"/>
    <lineage>
        <taxon>Bacteria</taxon>
        <taxon>Pseudomonadati</taxon>
        <taxon>Bacteroidota</taxon>
        <taxon>Bacteroidia</taxon>
        <taxon>Marinilabiliales</taxon>
        <taxon>Marinilabiliaceae</taxon>
        <taxon>Saccharicrinis</taxon>
    </lineage>
</organism>
<name>W7YQF2_9BACT</name>
<dbReference type="EMBL" id="BAMD01000051">
    <property type="protein sequence ID" value="GAF04629.1"/>
    <property type="molecule type" value="Genomic_DNA"/>
</dbReference>
<evidence type="ECO:0000313" key="1">
    <source>
        <dbReference type="EMBL" id="GAF04629.1"/>
    </source>
</evidence>
<sequence>MVAARSDLQASLTWVAVDFLTYCWSLRKEWVKKAKGATVRRREEGKKHDKLRSTFGFTVLFLAIEGLSEKSTVKAWRVFC</sequence>
<keyword evidence="2" id="KW-1185">Reference proteome</keyword>
<comment type="caution">
    <text evidence="1">The sequence shown here is derived from an EMBL/GenBank/DDBJ whole genome shotgun (WGS) entry which is preliminary data.</text>
</comment>
<gene>
    <name evidence="1" type="ORF">JCM21142_93341</name>
</gene>
<protein>
    <submittedName>
        <fullName evidence="1">Uncharacterized protein</fullName>
    </submittedName>
</protein>